<sequence length="215" mass="22889">MDIALVGATGYVGSAILEEALARGHDVAAIARRPEKLPARPRLRPVGCDIGDIAALAGAFAGRQAVIHAFAPPKDLSVVRRVEAQRQGTRAILEAMRRAGVGRILAVGGAGTLEVAPGLRNMDRPEFPREWEGGAKSTAAIKEILQAEPDIEWTFLSPAHLLVPGERTGTFRLGLDALLVGADGQSRISLADYAVAMIDELENPKHSGRRFTVGY</sequence>
<accession>I2Q6D4</accession>
<dbReference type="AlphaFoldDB" id="I2Q6D4"/>
<dbReference type="SUPFAM" id="SSF51735">
    <property type="entry name" value="NAD(P)-binding Rossmann-fold domains"/>
    <property type="match status" value="1"/>
</dbReference>
<dbReference type="HOGENOM" id="CLU_025711_3_1_7"/>
<gene>
    <name evidence="2" type="ORF">DesU5LDRAFT_3722</name>
</gene>
<protein>
    <submittedName>
        <fullName evidence="2">Putative NADH-flavin reductase</fullName>
    </submittedName>
</protein>
<evidence type="ECO:0000259" key="1">
    <source>
        <dbReference type="Pfam" id="PF13460"/>
    </source>
</evidence>
<dbReference type="InterPro" id="IPR036291">
    <property type="entry name" value="NAD(P)-bd_dom_sf"/>
</dbReference>
<dbReference type="GO" id="GO:0016646">
    <property type="term" value="F:oxidoreductase activity, acting on the CH-NH group of donors, NAD or NADP as acceptor"/>
    <property type="evidence" value="ECO:0007669"/>
    <property type="project" value="TreeGrafter"/>
</dbReference>
<feature type="domain" description="NAD(P)-binding" evidence="1">
    <location>
        <begin position="7"/>
        <end position="200"/>
    </location>
</feature>
<dbReference type="EMBL" id="JH600068">
    <property type="protein sequence ID" value="EIG55340.1"/>
    <property type="molecule type" value="Genomic_DNA"/>
</dbReference>
<dbReference type="OrthoDB" id="7352421at2"/>
<evidence type="ECO:0000313" key="2">
    <source>
        <dbReference type="EMBL" id="EIG55340.1"/>
    </source>
</evidence>
<proteinExistence type="predicted"/>
<name>I2Q6D4_9BACT</name>
<dbReference type="PANTHER" id="PTHR43355">
    <property type="entry name" value="FLAVIN REDUCTASE (NADPH)"/>
    <property type="match status" value="1"/>
</dbReference>
<dbReference type="PANTHER" id="PTHR43355:SF2">
    <property type="entry name" value="FLAVIN REDUCTASE (NADPH)"/>
    <property type="match status" value="1"/>
</dbReference>
<dbReference type="Gene3D" id="3.40.50.720">
    <property type="entry name" value="NAD(P)-binding Rossmann-like Domain"/>
    <property type="match status" value="1"/>
</dbReference>
<organism evidence="2">
    <name type="scientific">Desulfovibrio sp. U5L</name>
    <dbReference type="NCBI Taxonomy" id="596152"/>
    <lineage>
        <taxon>Bacteria</taxon>
        <taxon>Pseudomonadati</taxon>
        <taxon>Thermodesulfobacteriota</taxon>
        <taxon>Desulfovibrionia</taxon>
        <taxon>Desulfovibrionales</taxon>
        <taxon>Desulfovibrionaceae</taxon>
        <taxon>Desulfovibrio</taxon>
    </lineage>
</organism>
<dbReference type="Pfam" id="PF13460">
    <property type="entry name" value="NAD_binding_10"/>
    <property type="match status" value="1"/>
</dbReference>
<dbReference type="eggNOG" id="COG2910">
    <property type="taxonomic scope" value="Bacteria"/>
</dbReference>
<dbReference type="CDD" id="cd05244">
    <property type="entry name" value="BVR-B_like_SDR_a"/>
    <property type="match status" value="1"/>
</dbReference>
<reference evidence="2" key="1">
    <citation type="submission" date="2011-11" db="EMBL/GenBank/DDBJ databases">
        <title>Improved High-Quality Draft sequence of Desulfovibrio sp. U5L.</title>
        <authorList>
            <consortium name="US DOE Joint Genome Institute"/>
            <person name="Lucas S."/>
            <person name="Han J."/>
            <person name="Lapidus A."/>
            <person name="Cheng J.-F."/>
            <person name="Goodwin L."/>
            <person name="Pitluck S."/>
            <person name="Peters L."/>
            <person name="Ovchinnikova G."/>
            <person name="Held B."/>
            <person name="Detter J.C."/>
            <person name="Han C."/>
            <person name="Tapia R."/>
            <person name="Land M."/>
            <person name="Hauser L."/>
            <person name="Kyrpides N."/>
            <person name="Ivanova N."/>
            <person name="Pagani I."/>
            <person name="Gabster J."/>
            <person name="Walker C."/>
            <person name="Stolyar S."/>
            <person name="Stahl D."/>
            <person name="Arkin A."/>
            <person name="Dehal P."/>
            <person name="Hazen T."/>
            <person name="Woyke T."/>
        </authorList>
    </citation>
    <scope>NUCLEOTIDE SEQUENCE [LARGE SCALE GENOMIC DNA]</scope>
    <source>
        <strain evidence="2">U5L</strain>
    </source>
</reference>
<dbReference type="STRING" id="596152.DesU5LDRAFT_3722"/>
<dbReference type="InterPro" id="IPR051606">
    <property type="entry name" value="Polyketide_Oxido-like"/>
</dbReference>
<dbReference type="InterPro" id="IPR016040">
    <property type="entry name" value="NAD(P)-bd_dom"/>
</dbReference>